<keyword evidence="3" id="KW-0597">Phosphoprotein</keyword>
<dbReference type="Pfam" id="PF00668">
    <property type="entry name" value="Condensation"/>
    <property type="match status" value="1"/>
</dbReference>
<dbReference type="Gene3D" id="3.40.50.12780">
    <property type="entry name" value="N-terminal domain of ligase-like"/>
    <property type="match status" value="1"/>
</dbReference>
<organism evidence="5 6">
    <name type="scientific">Rugosimonospora acidiphila</name>
    <dbReference type="NCBI Taxonomy" id="556531"/>
    <lineage>
        <taxon>Bacteria</taxon>
        <taxon>Bacillati</taxon>
        <taxon>Actinomycetota</taxon>
        <taxon>Actinomycetes</taxon>
        <taxon>Micromonosporales</taxon>
        <taxon>Micromonosporaceae</taxon>
        <taxon>Rugosimonospora</taxon>
    </lineage>
</organism>
<dbReference type="InterPro" id="IPR023213">
    <property type="entry name" value="CAT-like_dom_sf"/>
</dbReference>
<dbReference type="InterPro" id="IPR001242">
    <property type="entry name" value="Condensation_dom"/>
</dbReference>
<dbReference type="Pfam" id="PF13193">
    <property type="entry name" value="AMP-binding_C"/>
    <property type="match status" value="1"/>
</dbReference>
<dbReference type="Gene3D" id="3.30.300.30">
    <property type="match status" value="1"/>
</dbReference>
<dbReference type="PANTHER" id="PTHR45527">
    <property type="entry name" value="NONRIBOSOMAL PEPTIDE SYNTHETASE"/>
    <property type="match status" value="1"/>
</dbReference>
<dbReference type="InterPro" id="IPR045851">
    <property type="entry name" value="AMP-bd_C_sf"/>
</dbReference>
<proteinExistence type="predicted"/>
<dbReference type="Pfam" id="PF00501">
    <property type="entry name" value="AMP-binding"/>
    <property type="match status" value="2"/>
</dbReference>
<dbReference type="PROSITE" id="PS50075">
    <property type="entry name" value="CARRIER"/>
    <property type="match status" value="1"/>
</dbReference>
<dbReference type="SUPFAM" id="SSF56801">
    <property type="entry name" value="Acetyl-CoA synthetase-like"/>
    <property type="match status" value="1"/>
</dbReference>
<accession>A0ABP9STN2</accession>
<dbReference type="InterPro" id="IPR000873">
    <property type="entry name" value="AMP-dep_synth/lig_dom"/>
</dbReference>
<dbReference type="RefSeq" id="WP_345638863.1">
    <property type="nucleotide sequence ID" value="NZ_BAABJQ010000047.1"/>
</dbReference>
<keyword evidence="6" id="KW-1185">Reference proteome</keyword>
<evidence type="ECO:0000256" key="2">
    <source>
        <dbReference type="ARBA" id="ARBA00022450"/>
    </source>
</evidence>
<dbReference type="Proteomes" id="UP001501570">
    <property type="component" value="Unassembled WGS sequence"/>
</dbReference>
<sequence length="984" mass="104090">MTAVSWRPASRKEESLWLLERLVPDEGVNNVPGVAVRVAGRLDREVLRTAAELVFRRHDVLRTVFSSEDTRLLKRVVPVGEARFDLVGDESTVDAEAAVREIVTTPFALDGTCLLRLGLFHGPEHDLVAVAVHHLIFDGSSMSIFVDELRAAYDAVQSGTAPALDAVETVAPWPETEPTPASLKFWREHLRGFDSAATGLWCGRPESAQPTLHGDHFVHHFSARAAATVGAMQQQLRAPDAVILLAAYYALLGLHGAGPDVCVGFPVNVRSQQAQRAIGYHVNIVPLRVRFDPRQTFRAFATKVRDLFFEAIAHADVPMDVLLPEVNRADSSWRTTMFRHVFNYMPFAGQGGFTIGGLPAEIIEADAGHSKFDLEFIVLPSREGSRLKIVYGTEVHDDQTVHLLAERYEALLVAAASAPDRPLAELDGWSERDRQIIPAPAPALTELSGDTVVGALAALCRADPKAPAVISAGVLSRGDLWSAAVAVWALLSRAGARVGTEVALVASRGPHLAAGLLGSWLAGAVPRPVDPALPIGQVSDATADAGVVITAATKLVDERWHSFPPPVDMTPPLSASPVSPDAPLLAGSGGLTQRGAPAAIAELAARLDGPTGVVAWLSSPASEASIAELLLGLLAGDGVVAAPDAVRADGRALGRMLERHGVRTVHATPTTWSRLIDTVSPSLAGRTVLAGTEPVPAPLAHLLRAAGEQAHAVFGLPETGGWALHQRLDADVPTAGVTALVGTASVHAPDGRPLPVGVRGELYLTGPHFAQTRVHTGLLAAWRPDGTLDVSGPFHSGDLASVDVATMENALVGHADVGAAAVVRVPGPNGDEELVAVVQAAAKDRLVAELTRHAEEVLPPPARPARYVRVDALPETVRHTIDRDAAATLARTAAAGTPTESDDGPSDETVQLVMSLFRDLLRKDTVAPDTNFFNHGGHSLLAAQLAQHIERRTGARLKLSAVFAHPTPALLAERIHSTQLSSGS</sequence>
<protein>
    <recommendedName>
        <fullName evidence="4">Carrier domain-containing protein</fullName>
    </recommendedName>
</protein>
<dbReference type="Gene3D" id="3.40.50.980">
    <property type="match status" value="1"/>
</dbReference>
<evidence type="ECO:0000256" key="3">
    <source>
        <dbReference type="ARBA" id="ARBA00022553"/>
    </source>
</evidence>
<gene>
    <name evidence="5" type="ORF">GCM10023322_80360</name>
</gene>
<dbReference type="InterPro" id="IPR029058">
    <property type="entry name" value="AB_hydrolase_fold"/>
</dbReference>
<dbReference type="EMBL" id="BAABJQ010000047">
    <property type="protein sequence ID" value="GAA5201073.1"/>
    <property type="molecule type" value="Genomic_DNA"/>
</dbReference>
<dbReference type="Gene3D" id="3.30.559.10">
    <property type="entry name" value="Chloramphenicol acetyltransferase-like domain"/>
    <property type="match status" value="1"/>
</dbReference>
<reference evidence="6" key="1">
    <citation type="journal article" date="2019" name="Int. J. Syst. Evol. Microbiol.">
        <title>The Global Catalogue of Microorganisms (GCM) 10K type strain sequencing project: providing services to taxonomists for standard genome sequencing and annotation.</title>
        <authorList>
            <consortium name="The Broad Institute Genomics Platform"/>
            <consortium name="The Broad Institute Genome Sequencing Center for Infectious Disease"/>
            <person name="Wu L."/>
            <person name="Ma J."/>
        </authorList>
    </citation>
    <scope>NUCLEOTIDE SEQUENCE [LARGE SCALE GENOMIC DNA]</scope>
    <source>
        <strain evidence="6">JCM 18304</strain>
    </source>
</reference>
<comment type="cofactor">
    <cofactor evidence="1">
        <name>pantetheine 4'-phosphate</name>
        <dbReference type="ChEBI" id="CHEBI:47942"/>
    </cofactor>
</comment>
<dbReference type="InterPro" id="IPR009081">
    <property type="entry name" value="PP-bd_ACP"/>
</dbReference>
<evidence type="ECO:0000256" key="1">
    <source>
        <dbReference type="ARBA" id="ARBA00001957"/>
    </source>
</evidence>
<dbReference type="InterPro" id="IPR020806">
    <property type="entry name" value="PKS_PP-bd"/>
</dbReference>
<keyword evidence="2" id="KW-0596">Phosphopantetheine</keyword>
<evidence type="ECO:0000313" key="5">
    <source>
        <dbReference type="EMBL" id="GAA5201073.1"/>
    </source>
</evidence>
<evidence type="ECO:0000259" key="4">
    <source>
        <dbReference type="PROSITE" id="PS50075"/>
    </source>
</evidence>
<dbReference type="Gene3D" id="3.30.559.30">
    <property type="entry name" value="Nonribosomal peptide synthetase, condensation domain"/>
    <property type="match status" value="1"/>
</dbReference>
<dbReference type="InterPro" id="IPR042099">
    <property type="entry name" value="ANL_N_sf"/>
</dbReference>
<dbReference type="SUPFAM" id="SSF52777">
    <property type="entry name" value="CoA-dependent acyltransferases"/>
    <property type="match status" value="2"/>
</dbReference>
<dbReference type="SUPFAM" id="SSF47336">
    <property type="entry name" value="ACP-like"/>
    <property type="match status" value="1"/>
</dbReference>
<name>A0ABP9STN2_9ACTN</name>
<dbReference type="InterPro" id="IPR036736">
    <property type="entry name" value="ACP-like_sf"/>
</dbReference>
<evidence type="ECO:0000313" key="6">
    <source>
        <dbReference type="Proteomes" id="UP001501570"/>
    </source>
</evidence>
<dbReference type="Gene3D" id="3.40.50.1820">
    <property type="entry name" value="alpha/beta hydrolase"/>
    <property type="match status" value="1"/>
</dbReference>
<dbReference type="SMART" id="SM00823">
    <property type="entry name" value="PKS_PP"/>
    <property type="match status" value="1"/>
</dbReference>
<dbReference type="Pfam" id="PF00550">
    <property type="entry name" value="PP-binding"/>
    <property type="match status" value="1"/>
</dbReference>
<comment type="caution">
    <text evidence="5">The sequence shown here is derived from an EMBL/GenBank/DDBJ whole genome shotgun (WGS) entry which is preliminary data.</text>
</comment>
<feature type="domain" description="Carrier" evidence="4">
    <location>
        <begin position="904"/>
        <end position="979"/>
    </location>
</feature>
<dbReference type="InterPro" id="IPR025110">
    <property type="entry name" value="AMP-bd_C"/>
</dbReference>
<dbReference type="PANTHER" id="PTHR45527:SF1">
    <property type="entry name" value="FATTY ACID SYNTHASE"/>
    <property type="match status" value="1"/>
</dbReference>